<reference evidence="4" key="1">
    <citation type="journal article" date="2005" name="Appl. Environ. Microbiol.">
        <title>Highly divergent genes for methanopterin-linked C1 transfer reactions in Lake Washington, assessed via metagenomic analysis and mRNA detection.</title>
        <authorList>
            <person name="Kalyuzhnaya M.G."/>
            <person name="Bowerman S."/>
            <person name="Nercessian O."/>
            <person name="Lidstrom M.E."/>
            <person name="Chistoserdova L."/>
        </authorList>
    </citation>
    <scope>NUCLEOTIDE SEQUENCE</scope>
</reference>
<dbReference type="InterPro" id="IPR028082">
    <property type="entry name" value="Peripla_BP_I"/>
</dbReference>
<reference evidence="4" key="2">
    <citation type="journal article" date="2005" name="J. Bacteriol.">
        <title>MtdC, a novel class of methylene tetrahydromethanopterin dehydrogenases.</title>
        <authorList>
            <person name="Vorholt J.A."/>
            <person name="Kalyuzhnaya M.G."/>
            <person name="Hagemeier C.H."/>
            <person name="Lidstrom M.E."/>
            <person name="Chistoserdova L."/>
        </authorList>
    </citation>
    <scope>NUCLEOTIDE SEQUENCE</scope>
</reference>
<proteinExistence type="inferred from homology"/>
<dbReference type="AlphaFoldDB" id="Q4JIU0"/>
<comment type="similarity">
    <text evidence="1">Belongs to the leucine-binding protein family.</text>
</comment>
<sequence>MRAPRRREGSETKVGSLSRRRLLGGLSATLISGRPGRTDLRIALLNSPGPLAPSILRGASMGIAEAESLAQMFGKKIVLALPSVPGPEWVASVASVLVKEGVSVLVGGGDEAAAEALREVAREGKALFLNVGSASDRLRTERCDRHTFHVHASVQMHVGAAGFWLIEEKRLRRWAVLSQSDELRRAVGALAEARGATVVEDVPVVSGTTDWRPTLERLRAAAPEALWLGLRAAEVPGFLQQYAQANLAGELIGITPDVIGLPNVDPAGLSGVWPVMWHHTLEKYSARDLNSRYRGRFVQPLDAASWSAWAAIKMVGEALLRAGATPRLLLEYFESDPPFDGHKGRPLTFRKQDHQLRQPMYLAQARTATPGESDASRVEVIAEVPRGELDAIFLPPRDEGCST</sequence>
<dbReference type="PANTHER" id="PTHR30483">
    <property type="entry name" value="LEUCINE-SPECIFIC-BINDING PROTEIN"/>
    <property type="match status" value="1"/>
</dbReference>
<keyword evidence="2" id="KW-0732">Signal</keyword>
<evidence type="ECO:0000256" key="2">
    <source>
        <dbReference type="ARBA" id="ARBA00022729"/>
    </source>
</evidence>
<evidence type="ECO:0000259" key="3">
    <source>
        <dbReference type="Pfam" id="PF13458"/>
    </source>
</evidence>
<dbReference type="PANTHER" id="PTHR30483:SF6">
    <property type="entry name" value="PERIPLASMIC BINDING PROTEIN OF ABC TRANSPORTER FOR NATURAL AMINO ACIDS"/>
    <property type="match status" value="1"/>
</dbReference>
<feature type="domain" description="Leucine-binding protein" evidence="3">
    <location>
        <begin position="52"/>
        <end position="366"/>
    </location>
</feature>
<dbReference type="InterPro" id="IPR051010">
    <property type="entry name" value="BCAA_transport"/>
</dbReference>
<dbReference type="Pfam" id="PF13458">
    <property type="entry name" value="Peripla_BP_6"/>
    <property type="match status" value="1"/>
</dbReference>
<dbReference type="EMBL" id="DQ084247">
    <property type="protein sequence ID" value="AAY96671.1"/>
    <property type="molecule type" value="Genomic_DNA"/>
</dbReference>
<organism evidence="4">
    <name type="scientific">uncultured bacterium BAC10-4</name>
    <dbReference type="NCBI Taxonomy" id="333425"/>
    <lineage>
        <taxon>Bacteria</taxon>
        <taxon>environmental samples</taxon>
    </lineage>
</organism>
<accession>Q4JIU0</accession>
<dbReference type="CDD" id="cd06268">
    <property type="entry name" value="PBP1_ABC_transporter_LIVBP-like"/>
    <property type="match status" value="1"/>
</dbReference>
<evidence type="ECO:0000313" key="4">
    <source>
        <dbReference type="EMBL" id="AAY96671.1"/>
    </source>
</evidence>
<dbReference type="InterPro" id="IPR028081">
    <property type="entry name" value="Leu-bd"/>
</dbReference>
<dbReference type="Gene3D" id="3.40.50.2300">
    <property type="match status" value="2"/>
</dbReference>
<dbReference type="SUPFAM" id="SSF53822">
    <property type="entry name" value="Periplasmic binding protein-like I"/>
    <property type="match status" value="1"/>
</dbReference>
<evidence type="ECO:0000256" key="1">
    <source>
        <dbReference type="ARBA" id="ARBA00010062"/>
    </source>
</evidence>
<name>Q4JIU0_9BACT</name>
<protein>
    <recommendedName>
        <fullName evidence="3">Leucine-binding protein domain-containing protein</fullName>
    </recommendedName>
</protein>